<dbReference type="Proteomes" id="UP000325598">
    <property type="component" value="Unassembled WGS sequence"/>
</dbReference>
<evidence type="ECO:0000256" key="1">
    <source>
        <dbReference type="SAM" id="SignalP"/>
    </source>
</evidence>
<protein>
    <submittedName>
        <fullName evidence="2">Uncharacterized protein</fullName>
    </submittedName>
</protein>
<feature type="signal peptide" evidence="1">
    <location>
        <begin position="1"/>
        <end position="27"/>
    </location>
</feature>
<name>A0A5J4LM82_9ACTN</name>
<gene>
    <name evidence="2" type="ORF">San01_60920</name>
</gene>
<dbReference type="EMBL" id="BLAG01000020">
    <property type="protein sequence ID" value="GES33604.1"/>
    <property type="molecule type" value="Genomic_DNA"/>
</dbReference>
<dbReference type="RefSeq" id="WP_143589044.1">
    <property type="nucleotide sequence ID" value="NZ_BLAG01000020.1"/>
</dbReference>
<dbReference type="OrthoDB" id="4284509at2"/>
<feature type="chain" id="PRO_5038513950" evidence="1">
    <location>
        <begin position="28"/>
        <end position="88"/>
    </location>
</feature>
<keyword evidence="1" id="KW-0732">Signal</keyword>
<dbReference type="AlphaFoldDB" id="A0A5J4LM82"/>
<sequence>MKSWRTRIALGLAVGAAAVTMPLTATAAFADTQPNDGWVQVGGESYDSFQQCVDQAQRDLPLNPKYHEATCQSAPKPGLPNYYIVWMR</sequence>
<proteinExistence type="predicted"/>
<accession>A0A5J4LM82</accession>
<dbReference type="GeneID" id="96750143"/>
<evidence type="ECO:0000313" key="2">
    <source>
        <dbReference type="EMBL" id="GES33604.1"/>
    </source>
</evidence>
<organism evidence="2 3">
    <name type="scientific">Streptomyces angustmyceticus</name>
    <dbReference type="NCBI Taxonomy" id="285578"/>
    <lineage>
        <taxon>Bacteria</taxon>
        <taxon>Bacillati</taxon>
        <taxon>Actinomycetota</taxon>
        <taxon>Actinomycetes</taxon>
        <taxon>Kitasatosporales</taxon>
        <taxon>Streptomycetaceae</taxon>
        <taxon>Streptomyces</taxon>
    </lineage>
</organism>
<reference evidence="2 3" key="1">
    <citation type="submission" date="2019-10" db="EMBL/GenBank/DDBJ databases">
        <title>Whole genome shotgun sequence of Streptomyces angustmyceticus NBRC 3934.</title>
        <authorList>
            <person name="Hosoyama A."/>
            <person name="Ichikawa N."/>
            <person name="Kimura A."/>
            <person name="Kitahashi Y."/>
            <person name="Komaki H."/>
            <person name="Uohara A."/>
        </authorList>
    </citation>
    <scope>NUCLEOTIDE SEQUENCE [LARGE SCALE GENOMIC DNA]</scope>
    <source>
        <strain evidence="2 3">NBRC 3934</strain>
    </source>
</reference>
<keyword evidence="3" id="KW-1185">Reference proteome</keyword>
<evidence type="ECO:0000313" key="3">
    <source>
        <dbReference type="Proteomes" id="UP000325598"/>
    </source>
</evidence>
<comment type="caution">
    <text evidence="2">The sequence shown here is derived from an EMBL/GenBank/DDBJ whole genome shotgun (WGS) entry which is preliminary data.</text>
</comment>